<keyword evidence="3" id="KW-1185">Reference proteome</keyword>
<evidence type="ECO:0000313" key="2">
    <source>
        <dbReference type="EnsemblPlants" id="Zm00001eb289040_P001"/>
    </source>
</evidence>
<dbReference type="InParanoid" id="A0A804UBU7"/>
<reference evidence="2" key="2">
    <citation type="submission" date="2019-07" db="EMBL/GenBank/DDBJ databases">
        <authorList>
            <person name="Seetharam A."/>
            <person name="Woodhouse M."/>
            <person name="Cannon E."/>
        </authorList>
    </citation>
    <scope>NUCLEOTIDE SEQUENCE [LARGE SCALE GENOMIC DNA]</scope>
    <source>
        <strain evidence="2">cv. B73</strain>
    </source>
</reference>
<feature type="region of interest" description="Disordered" evidence="1">
    <location>
        <begin position="1"/>
        <end position="43"/>
    </location>
</feature>
<accession>A0A804UBU7</accession>
<proteinExistence type="predicted"/>
<sequence length="84" mass="9139">MSNGLNDHLLRFTRSLQRPAQNPNPSPNPPPSPPPATSEEQVEKVKLDGVSMARWRLPLPSTSASTAEFVASTAEFDLVEPTTK</sequence>
<organism evidence="2 3">
    <name type="scientific">Zea mays</name>
    <name type="common">Maize</name>
    <dbReference type="NCBI Taxonomy" id="4577"/>
    <lineage>
        <taxon>Eukaryota</taxon>
        <taxon>Viridiplantae</taxon>
        <taxon>Streptophyta</taxon>
        <taxon>Embryophyta</taxon>
        <taxon>Tracheophyta</taxon>
        <taxon>Spermatophyta</taxon>
        <taxon>Magnoliopsida</taxon>
        <taxon>Liliopsida</taxon>
        <taxon>Poales</taxon>
        <taxon>Poaceae</taxon>
        <taxon>PACMAD clade</taxon>
        <taxon>Panicoideae</taxon>
        <taxon>Andropogonodae</taxon>
        <taxon>Andropogoneae</taxon>
        <taxon>Tripsacinae</taxon>
        <taxon>Zea</taxon>
    </lineage>
</organism>
<name>A0A804UBU7_MAIZE</name>
<dbReference type="EnsemblPlants" id="Zm00001eb289040_T001">
    <property type="protein sequence ID" value="Zm00001eb289040_P001"/>
    <property type="gene ID" value="Zm00001eb289040"/>
</dbReference>
<feature type="compositionally biased region" description="Pro residues" evidence="1">
    <location>
        <begin position="22"/>
        <end position="36"/>
    </location>
</feature>
<protein>
    <submittedName>
        <fullName evidence="2">Uncharacterized protein</fullName>
    </submittedName>
</protein>
<reference evidence="2" key="3">
    <citation type="submission" date="2021-05" db="UniProtKB">
        <authorList>
            <consortium name="EnsemblPlants"/>
        </authorList>
    </citation>
    <scope>IDENTIFICATION</scope>
    <source>
        <strain evidence="2">cv. B73</strain>
    </source>
</reference>
<reference evidence="3" key="1">
    <citation type="journal article" date="2009" name="Science">
        <title>The B73 maize genome: complexity, diversity, and dynamics.</title>
        <authorList>
            <person name="Schnable P.S."/>
            <person name="Ware D."/>
            <person name="Fulton R.S."/>
            <person name="Stein J.C."/>
            <person name="Wei F."/>
            <person name="Pasternak S."/>
            <person name="Liang C."/>
            <person name="Zhang J."/>
            <person name="Fulton L."/>
            <person name="Graves T.A."/>
            <person name="Minx P."/>
            <person name="Reily A.D."/>
            <person name="Courtney L."/>
            <person name="Kruchowski S.S."/>
            <person name="Tomlinson C."/>
            <person name="Strong C."/>
            <person name="Delehaunty K."/>
            <person name="Fronick C."/>
            <person name="Courtney B."/>
            <person name="Rock S.M."/>
            <person name="Belter E."/>
            <person name="Du F."/>
            <person name="Kim K."/>
            <person name="Abbott R.M."/>
            <person name="Cotton M."/>
            <person name="Levy A."/>
            <person name="Marchetto P."/>
            <person name="Ochoa K."/>
            <person name="Jackson S.M."/>
            <person name="Gillam B."/>
            <person name="Chen W."/>
            <person name="Yan L."/>
            <person name="Higginbotham J."/>
            <person name="Cardenas M."/>
            <person name="Waligorski J."/>
            <person name="Applebaum E."/>
            <person name="Phelps L."/>
            <person name="Falcone J."/>
            <person name="Kanchi K."/>
            <person name="Thane T."/>
            <person name="Scimone A."/>
            <person name="Thane N."/>
            <person name="Henke J."/>
            <person name="Wang T."/>
            <person name="Ruppert J."/>
            <person name="Shah N."/>
            <person name="Rotter K."/>
            <person name="Hodges J."/>
            <person name="Ingenthron E."/>
            <person name="Cordes M."/>
            <person name="Kohlberg S."/>
            <person name="Sgro J."/>
            <person name="Delgado B."/>
            <person name="Mead K."/>
            <person name="Chinwalla A."/>
            <person name="Leonard S."/>
            <person name="Crouse K."/>
            <person name="Collura K."/>
            <person name="Kudrna D."/>
            <person name="Currie J."/>
            <person name="He R."/>
            <person name="Angelova A."/>
            <person name="Rajasekar S."/>
            <person name="Mueller T."/>
            <person name="Lomeli R."/>
            <person name="Scara G."/>
            <person name="Ko A."/>
            <person name="Delaney K."/>
            <person name="Wissotski M."/>
            <person name="Lopez G."/>
            <person name="Campos D."/>
            <person name="Braidotti M."/>
            <person name="Ashley E."/>
            <person name="Golser W."/>
            <person name="Kim H."/>
            <person name="Lee S."/>
            <person name="Lin J."/>
            <person name="Dujmic Z."/>
            <person name="Kim W."/>
            <person name="Talag J."/>
            <person name="Zuccolo A."/>
            <person name="Fan C."/>
            <person name="Sebastian A."/>
            <person name="Kramer M."/>
            <person name="Spiegel L."/>
            <person name="Nascimento L."/>
            <person name="Zutavern T."/>
            <person name="Miller B."/>
            <person name="Ambroise C."/>
            <person name="Muller S."/>
            <person name="Spooner W."/>
            <person name="Narechania A."/>
            <person name="Ren L."/>
            <person name="Wei S."/>
            <person name="Kumari S."/>
            <person name="Faga B."/>
            <person name="Levy M.J."/>
            <person name="McMahan L."/>
            <person name="Van Buren P."/>
            <person name="Vaughn M.W."/>
            <person name="Ying K."/>
            <person name="Yeh C.-T."/>
            <person name="Emrich S.J."/>
            <person name="Jia Y."/>
            <person name="Kalyanaraman A."/>
            <person name="Hsia A.-P."/>
            <person name="Barbazuk W.B."/>
            <person name="Baucom R.S."/>
            <person name="Brutnell T.P."/>
            <person name="Carpita N.C."/>
            <person name="Chaparro C."/>
            <person name="Chia J.-M."/>
            <person name="Deragon J.-M."/>
            <person name="Estill J.C."/>
            <person name="Fu Y."/>
            <person name="Jeddeloh J.A."/>
            <person name="Han Y."/>
            <person name="Lee H."/>
            <person name="Li P."/>
            <person name="Lisch D.R."/>
            <person name="Liu S."/>
            <person name="Liu Z."/>
            <person name="Nagel D.H."/>
            <person name="McCann M.C."/>
            <person name="SanMiguel P."/>
            <person name="Myers A.M."/>
            <person name="Nettleton D."/>
            <person name="Nguyen J."/>
            <person name="Penning B.W."/>
            <person name="Ponnala L."/>
            <person name="Schneider K.L."/>
            <person name="Schwartz D.C."/>
            <person name="Sharma A."/>
            <person name="Soderlund C."/>
            <person name="Springer N.M."/>
            <person name="Sun Q."/>
            <person name="Wang H."/>
            <person name="Waterman M."/>
            <person name="Westerman R."/>
            <person name="Wolfgruber T.K."/>
            <person name="Yang L."/>
            <person name="Yu Y."/>
            <person name="Zhang L."/>
            <person name="Zhou S."/>
            <person name="Zhu Q."/>
            <person name="Bennetzen J.L."/>
            <person name="Dawe R.K."/>
            <person name="Jiang J."/>
            <person name="Jiang N."/>
            <person name="Presting G.G."/>
            <person name="Wessler S.R."/>
            <person name="Aluru S."/>
            <person name="Martienssen R.A."/>
            <person name="Clifton S.W."/>
            <person name="McCombie W.R."/>
            <person name="Wing R.A."/>
            <person name="Wilson R.K."/>
        </authorList>
    </citation>
    <scope>NUCLEOTIDE SEQUENCE [LARGE SCALE GENOMIC DNA]</scope>
    <source>
        <strain evidence="3">cv. B73</strain>
    </source>
</reference>
<dbReference type="Gramene" id="Zm00001eb289040_T001">
    <property type="protein sequence ID" value="Zm00001eb289040_P001"/>
    <property type="gene ID" value="Zm00001eb289040"/>
</dbReference>
<evidence type="ECO:0000256" key="1">
    <source>
        <dbReference type="SAM" id="MobiDB-lite"/>
    </source>
</evidence>
<dbReference type="Proteomes" id="UP000007305">
    <property type="component" value="Chromosome 6"/>
</dbReference>
<dbReference type="AlphaFoldDB" id="A0A804UBU7"/>
<evidence type="ECO:0000313" key="3">
    <source>
        <dbReference type="Proteomes" id="UP000007305"/>
    </source>
</evidence>